<sequence length="213" mass="23137">MTSSRSAFSELDTGVHGTIKFDDGSVIGIEGAHGALQLQERGAPGAHRGVSHPAPHRQHREPRETRGGWLQDPARERVPADLGPTVAATAGQGSTGGKLLYQLTLDIAKLVCLAAQGIDAAWRWHAGFGHLNCRALQQLAQQEMVCDSCLAGKQRRLPFPSKAKYRAQNKLELVHGDICGLVTPTTPSGNKYFLLLVDDLSRYMWLILLSPKD</sequence>
<keyword evidence="4" id="KW-1185">Reference proteome</keyword>
<dbReference type="PANTHER" id="PTHR42648">
    <property type="entry name" value="TRANSPOSASE, PUTATIVE-RELATED"/>
    <property type="match status" value="1"/>
</dbReference>
<name>A0AAQ3U5F8_PASNO</name>
<proteinExistence type="predicted"/>
<feature type="domain" description="GAG-pre-integrase" evidence="2">
    <location>
        <begin position="100"/>
        <end position="154"/>
    </location>
</feature>
<feature type="region of interest" description="Disordered" evidence="1">
    <location>
        <begin position="42"/>
        <end position="72"/>
    </location>
</feature>
<dbReference type="AlphaFoldDB" id="A0AAQ3U5F8"/>
<dbReference type="InterPro" id="IPR039537">
    <property type="entry name" value="Retrotran_Ty1/copia-like"/>
</dbReference>
<dbReference type="GO" id="GO:0003676">
    <property type="term" value="F:nucleic acid binding"/>
    <property type="evidence" value="ECO:0007669"/>
    <property type="project" value="InterPro"/>
</dbReference>
<dbReference type="InterPro" id="IPR025724">
    <property type="entry name" value="GAG-pre-integrase_dom"/>
</dbReference>
<reference evidence="3 4" key="1">
    <citation type="submission" date="2024-02" db="EMBL/GenBank/DDBJ databases">
        <title>High-quality chromosome-scale genome assembly of Pensacola bahiagrass (Paspalum notatum Flugge var. saurae).</title>
        <authorList>
            <person name="Vega J.M."/>
            <person name="Podio M."/>
            <person name="Orjuela J."/>
            <person name="Siena L.A."/>
            <person name="Pessino S.C."/>
            <person name="Combes M.C."/>
            <person name="Mariac C."/>
            <person name="Albertini E."/>
            <person name="Pupilli F."/>
            <person name="Ortiz J.P.A."/>
            <person name="Leblanc O."/>
        </authorList>
    </citation>
    <scope>NUCLEOTIDE SEQUENCE [LARGE SCALE GENOMIC DNA]</scope>
    <source>
        <strain evidence="3">R1</strain>
        <tissue evidence="3">Leaf</tissue>
    </source>
</reference>
<dbReference type="Pfam" id="PF13976">
    <property type="entry name" value="gag_pre-integrs"/>
    <property type="match status" value="1"/>
</dbReference>
<dbReference type="SUPFAM" id="SSF53098">
    <property type="entry name" value="Ribonuclease H-like"/>
    <property type="match status" value="1"/>
</dbReference>
<organism evidence="3 4">
    <name type="scientific">Paspalum notatum var. saurae</name>
    <dbReference type="NCBI Taxonomy" id="547442"/>
    <lineage>
        <taxon>Eukaryota</taxon>
        <taxon>Viridiplantae</taxon>
        <taxon>Streptophyta</taxon>
        <taxon>Embryophyta</taxon>
        <taxon>Tracheophyta</taxon>
        <taxon>Spermatophyta</taxon>
        <taxon>Magnoliopsida</taxon>
        <taxon>Liliopsida</taxon>
        <taxon>Poales</taxon>
        <taxon>Poaceae</taxon>
        <taxon>PACMAD clade</taxon>
        <taxon>Panicoideae</taxon>
        <taxon>Andropogonodae</taxon>
        <taxon>Paspaleae</taxon>
        <taxon>Paspalinae</taxon>
        <taxon>Paspalum</taxon>
    </lineage>
</organism>
<accession>A0AAQ3U5F8</accession>
<evidence type="ECO:0000256" key="1">
    <source>
        <dbReference type="SAM" id="MobiDB-lite"/>
    </source>
</evidence>
<protein>
    <recommendedName>
        <fullName evidence="2">GAG-pre-integrase domain-containing protein</fullName>
    </recommendedName>
</protein>
<dbReference type="Proteomes" id="UP001341281">
    <property type="component" value="Chromosome 07"/>
</dbReference>
<dbReference type="InterPro" id="IPR012337">
    <property type="entry name" value="RNaseH-like_sf"/>
</dbReference>
<dbReference type="Gene3D" id="3.30.420.10">
    <property type="entry name" value="Ribonuclease H-like superfamily/Ribonuclease H"/>
    <property type="match status" value="1"/>
</dbReference>
<dbReference type="EMBL" id="CP144751">
    <property type="protein sequence ID" value="WVZ83372.1"/>
    <property type="molecule type" value="Genomic_DNA"/>
</dbReference>
<dbReference type="InterPro" id="IPR036397">
    <property type="entry name" value="RNaseH_sf"/>
</dbReference>
<dbReference type="PANTHER" id="PTHR42648:SF25">
    <property type="entry name" value="RNA-DIRECTED DNA POLYMERASE"/>
    <property type="match status" value="1"/>
</dbReference>
<evidence type="ECO:0000259" key="2">
    <source>
        <dbReference type="Pfam" id="PF13976"/>
    </source>
</evidence>
<gene>
    <name evidence="3" type="ORF">U9M48_030530</name>
</gene>
<evidence type="ECO:0000313" key="3">
    <source>
        <dbReference type="EMBL" id="WVZ83372.1"/>
    </source>
</evidence>
<evidence type="ECO:0000313" key="4">
    <source>
        <dbReference type="Proteomes" id="UP001341281"/>
    </source>
</evidence>